<organism evidence="1">
    <name type="scientific">Bacteroides intestinalis</name>
    <dbReference type="NCBI Taxonomy" id="329854"/>
    <lineage>
        <taxon>Bacteria</taxon>
        <taxon>Pseudomonadati</taxon>
        <taxon>Bacteroidota</taxon>
        <taxon>Bacteroidia</taxon>
        <taxon>Bacteroidales</taxon>
        <taxon>Bacteroidaceae</taxon>
        <taxon>Bacteroides</taxon>
    </lineage>
</organism>
<dbReference type="AlphaFoldDB" id="A0A6N2XL70"/>
<protein>
    <submittedName>
        <fullName evidence="1">Uncharacterized protein</fullName>
    </submittedName>
</protein>
<dbReference type="EMBL" id="CACRSU010000051">
    <property type="protein sequence ID" value="VYT54018.1"/>
    <property type="molecule type" value="Genomic_DNA"/>
</dbReference>
<accession>A0A6N2XL70</accession>
<proteinExistence type="predicted"/>
<reference evidence="1" key="1">
    <citation type="submission" date="2019-11" db="EMBL/GenBank/DDBJ databases">
        <authorList>
            <person name="Feng L."/>
        </authorList>
    </citation>
    <scope>NUCLEOTIDE SEQUENCE</scope>
    <source>
        <strain evidence="1">BintestinalisLFYP9</strain>
    </source>
</reference>
<name>A0A6N2XL70_9BACE</name>
<gene>
    <name evidence="1" type="ORF">BILFYP9_04958</name>
</gene>
<evidence type="ECO:0000313" key="1">
    <source>
        <dbReference type="EMBL" id="VYT54018.1"/>
    </source>
</evidence>
<sequence>MLYVNIDSESKVINLDFELDDNYEVGTTYEDYLDGKWVKLNEEQEAFYNANSSASIKEVFDCVLRSPYEPTIEEVKSLKISQITEYDQSDAVNQFLLGGKRMWLDKDTRVGLVNSITIEQTAGKETTVLWHDAMKYVIPIPLALQMLAALELYALDSYNATQEHIAAVKALTTKEEVEAYDYTSGYPEKLVFNLNQ</sequence>
<dbReference type="RefSeq" id="WP_138291649.1">
    <property type="nucleotide sequence ID" value="NZ_BAABZC010000002.1"/>
</dbReference>